<protein>
    <submittedName>
        <fullName evidence="3">GIY-YIG nuclease superfamily protein</fullName>
    </submittedName>
</protein>
<dbReference type="SUPFAM" id="SSF82771">
    <property type="entry name" value="GIY-YIG endonuclease"/>
    <property type="match status" value="1"/>
</dbReference>
<dbReference type="EMBL" id="UHIO01000001">
    <property type="protein sequence ID" value="SUP44122.1"/>
    <property type="molecule type" value="Genomic_DNA"/>
</dbReference>
<reference evidence="3 4" key="1">
    <citation type="submission" date="2018-06" db="EMBL/GenBank/DDBJ databases">
        <authorList>
            <consortium name="Pathogen Informatics"/>
            <person name="Doyle S."/>
        </authorList>
    </citation>
    <scope>NUCLEOTIDE SEQUENCE [LARGE SCALE GENOMIC DNA]</scope>
    <source>
        <strain evidence="3 4">NCTC12020</strain>
    </source>
</reference>
<dbReference type="InterPro" id="IPR000305">
    <property type="entry name" value="GIY-YIG_endonuc"/>
</dbReference>
<dbReference type="InterPro" id="IPR050190">
    <property type="entry name" value="UPF0213_domain"/>
</dbReference>
<accession>A0A380NM14</accession>
<dbReference type="OrthoDB" id="9807770at2"/>
<dbReference type="CDD" id="cd10456">
    <property type="entry name" value="GIY-YIG_UPF0213"/>
    <property type="match status" value="1"/>
</dbReference>
<gene>
    <name evidence="3" type="ORF">NCTC12020_01517</name>
</gene>
<proteinExistence type="inferred from homology"/>
<keyword evidence="4" id="KW-1185">Reference proteome</keyword>
<dbReference type="RefSeq" id="WP_115310641.1">
    <property type="nucleotide sequence ID" value="NZ_UHIO01000001.1"/>
</dbReference>
<dbReference type="AlphaFoldDB" id="A0A380NM14"/>
<evidence type="ECO:0000313" key="4">
    <source>
        <dbReference type="Proteomes" id="UP000255367"/>
    </source>
</evidence>
<dbReference type="PANTHER" id="PTHR34477:SF1">
    <property type="entry name" value="UPF0213 PROTEIN YHBQ"/>
    <property type="match status" value="1"/>
</dbReference>
<evidence type="ECO:0000313" key="3">
    <source>
        <dbReference type="EMBL" id="SUP44122.1"/>
    </source>
</evidence>
<dbReference type="Proteomes" id="UP000255367">
    <property type="component" value="Unassembled WGS sequence"/>
</dbReference>
<sequence>MSKEGFYTYMVECSDGSLYTGWTTDLVQRVAKHNGQLPGGAKYTRARRPVKLVWYTSFQRKQEAQSMEYQVKRMPREQKRALVAAFVKAHPTAIDNLLASQKCTFQDSSTKEVERAD</sequence>
<evidence type="ECO:0000256" key="1">
    <source>
        <dbReference type="ARBA" id="ARBA00007435"/>
    </source>
</evidence>
<dbReference type="Pfam" id="PF01541">
    <property type="entry name" value="GIY-YIG"/>
    <property type="match status" value="1"/>
</dbReference>
<dbReference type="PROSITE" id="PS50164">
    <property type="entry name" value="GIY_YIG"/>
    <property type="match status" value="1"/>
</dbReference>
<dbReference type="InterPro" id="IPR035901">
    <property type="entry name" value="GIY-YIG_endonuc_sf"/>
</dbReference>
<feature type="domain" description="GIY-YIG" evidence="2">
    <location>
        <begin position="4"/>
        <end position="81"/>
    </location>
</feature>
<name>A0A380NM14_9FIRM</name>
<comment type="similarity">
    <text evidence="1">Belongs to the UPF0213 family.</text>
</comment>
<organism evidence="3 4">
    <name type="scientific">Veillonella criceti</name>
    <dbReference type="NCBI Taxonomy" id="103891"/>
    <lineage>
        <taxon>Bacteria</taxon>
        <taxon>Bacillati</taxon>
        <taxon>Bacillota</taxon>
        <taxon>Negativicutes</taxon>
        <taxon>Veillonellales</taxon>
        <taxon>Veillonellaceae</taxon>
        <taxon>Veillonella</taxon>
    </lineage>
</organism>
<dbReference type="Gene3D" id="3.40.1440.10">
    <property type="entry name" value="GIY-YIG endonuclease"/>
    <property type="match status" value="1"/>
</dbReference>
<dbReference type="PANTHER" id="PTHR34477">
    <property type="entry name" value="UPF0213 PROTEIN YHBQ"/>
    <property type="match status" value="1"/>
</dbReference>
<evidence type="ECO:0000259" key="2">
    <source>
        <dbReference type="PROSITE" id="PS50164"/>
    </source>
</evidence>